<evidence type="ECO:0000313" key="1">
    <source>
        <dbReference type="EMBL" id="KAK7523742.1"/>
    </source>
</evidence>
<reference evidence="1 2" key="1">
    <citation type="submission" date="2024-04" db="EMBL/GenBank/DDBJ databases">
        <title>Phyllosticta paracitricarpa is synonymous to the EU quarantine fungus P. citricarpa based on phylogenomic analyses.</title>
        <authorList>
            <consortium name="Lawrence Berkeley National Laboratory"/>
            <person name="Van Ingen-Buijs V.A."/>
            <person name="Van Westerhoven A.C."/>
            <person name="Haridas S."/>
            <person name="Skiadas P."/>
            <person name="Martin F."/>
            <person name="Groenewald J.Z."/>
            <person name="Crous P.W."/>
            <person name="Seidl M.F."/>
        </authorList>
    </citation>
    <scope>NUCLEOTIDE SEQUENCE [LARGE SCALE GENOMIC DNA]</scope>
    <source>
        <strain evidence="1 2">CBS 123371</strain>
    </source>
</reference>
<proteinExistence type="predicted"/>
<keyword evidence="2" id="KW-1185">Reference proteome</keyword>
<gene>
    <name evidence="1" type="ORF">IWZ03DRAFT_419762</name>
</gene>
<name>A0ABR1KY67_9PEZI</name>
<sequence>MSSGCDAWRAMLYGPFRESQAAQSSYATERVIPLPDDDASSLAILLNIVHLRFKEVPSSLDFKQLVQLTRLTDKYGATQLLQPWAKSWIAQHKAVIVTPGYEDWLWVAWELGQLQLFEKLVGELVMSVRVRDGKCPTRGSKALDPISPDNDLPPDVIENILTTREKTLTQIVDAVYGVVDTYRISTLALRDDAFVNPSAMH</sequence>
<comment type="caution">
    <text evidence="1">The sequence shown here is derived from an EMBL/GenBank/DDBJ whole genome shotgun (WGS) entry which is preliminary data.</text>
</comment>
<accession>A0ABR1KY67</accession>
<organism evidence="1 2">
    <name type="scientific">Phyllosticta citriasiana</name>
    <dbReference type="NCBI Taxonomy" id="595635"/>
    <lineage>
        <taxon>Eukaryota</taxon>
        <taxon>Fungi</taxon>
        <taxon>Dikarya</taxon>
        <taxon>Ascomycota</taxon>
        <taxon>Pezizomycotina</taxon>
        <taxon>Dothideomycetes</taxon>
        <taxon>Dothideomycetes incertae sedis</taxon>
        <taxon>Botryosphaeriales</taxon>
        <taxon>Phyllostictaceae</taxon>
        <taxon>Phyllosticta</taxon>
    </lineage>
</organism>
<dbReference type="Proteomes" id="UP001363622">
    <property type="component" value="Unassembled WGS sequence"/>
</dbReference>
<dbReference type="EMBL" id="JBBPHU010000001">
    <property type="protein sequence ID" value="KAK7523742.1"/>
    <property type="molecule type" value="Genomic_DNA"/>
</dbReference>
<evidence type="ECO:0000313" key="2">
    <source>
        <dbReference type="Proteomes" id="UP001363622"/>
    </source>
</evidence>
<protein>
    <submittedName>
        <fullName evidence="1">Uncharacterized protein</fullName>
    </submittedName>
</protein>